<proteinExistence type="predicted"/>
<name>A0A382JIH0_9ZZZZ</name>
<dbReference type="Gene3D" id="3.40.50.150">
    <property type="entry name" value="Vaccinia Virus protein VP39"/>
    <property type="match status" value="1"/>
</dbReference>
<protein>
    <recommendedName>
        <fullName evidence="2">Methyltransferase type 11 domain-containing protein</fullName>
    </recommendedName>
</protein>
<evidence type="ECO:0008006" key="2">
    <source>
        <dbReference type="Google" id="ProtNLM"/>
    </source>
</evidence>
<dbReference type="SUPFAM" id="SSF53335">
    <property type="entry name" value="S-adenosyl-L-methionine-dependent methyltransferases"/>
    <property type="match status" value="1"/>
</dbReference>
<dbReference type="CDD" id="cd02440">
    <property type="entry name" value="AdoMet_MTases"/>
    <property type="match status" value="1"/>
</dbReference>
<gene>
    <name evidence="1" type="ORF">METZ01_LOCUS264362</name>
</gene>
<organism evidence="1">
    <name type="scientific">marine metagenome</name>
    <dbReference type="NCBI Taxonomy" id="408172"/>
    <lineage>
        <taxon>unclassified sequences</taxon>
        <taxon>metagenomes</taxon>
        <taxon>ecological metagenomes</taxon>
    </lineage>
</organism>
<evidence type="ECO:0000313" key="1">
    <source>
        <dbReference type="EMBL" id="SVC11508.1"/>
    </source>
</evidence>
<sequence>MDDIEQDTSCRACGEPRTTPIAINNFFLPEKDPTLWTDGFCSICGTISHFPKPSTSVITYHDSAYRERGYVLAPPISLPWSTVTFERYLHVNDYLSTYIKQLPQTPDQAIRHLDFGGYNGFMSYGLRQLHDFHSTIADLDPRGLAIAAALGMSTIDLARSELPTDAFDIITAIQVVEHLEDPFDALNSLSESMTSTGAILYCEVPNILRFPTREPSHFTTFSPRGLNDLFVRSGFQVLEMGYCTTPSVAVAFTWPYFSPTECIYLIATNVGASFLPVPQVAGEAIRLFIEDAD</sequence>
<dbReference type="Pfam" id="PF13489">
    <property type="entry name" value="Methyltransf_23"/>
    <property type="match status" value="1"/>
</dbReference>
<accession>A0A382JIH0</accession>
<dbReference type="InterPro" id="IPR029063">
    <property type="entry name" value="SAM-dependent_MTases_sf"/>
</dbReference>
<dbReference type="AlphaFoldDB" id="A0A382JIH0"/>
<reference evidence="1" key="1">
    <citation type="submission" date="2018-05" db="EMBL/GenBank/DDBJ databases">
        <authorList>
            <person name="Lanie J.A."/>
            <person name="Ng W.-L."/>
            <person name="Kazmierczak K.M."/>
            <person name="Andrzejewski T.M."/>
            <person name="Davidsen T.M."/>
            <person name="Wayne K.J."/>
            <person name="Tettelin H."/>
            <person name="Glass J.I."/>
            <person name="Rusch D."/>
            <person name="Podicherti R."/>
            <person name="Tsui H.-C.T."/>
            <person name="Winkler M.E."/>
        </authorList>
    </citation>
    <scope>NUCLEOTIDE SEQUENCE</scope>
</reference>
<dbReference type="EMBL" id="UINC01074381">
    <property type="protein sequence ID" value="SVC11508.1"/>
    <property type="molecule type" value="Genomic_DNA"/>
</dbReference>
<feature type="non-terminal residue" evidence="1">
    <location>
        <position position="293"/>
    </location>
</feature>